<keyword evidence="10" id="KW-0325">Glycoprotein</keyword>
<evidence type="ECO:0000256" key="8">
    <source>
        <dbReference type="ARBA" id="ARBA00022801"/>
    </source>
</evidence>
<dbReference type="Proteomes" id="UP000288168">
    <property type="component" value="Unassembled WGS sequence"/>
</dbReference>
<comment type="similarity">
    <text evidence="4 13">Belongs to the peptidase M14 family.</text>
</comment>
<evidence type="ECO:0000256" key="12">
    <source>
        <dbReference type="ARBA" id="ARBA00042017"/>
    </source>
</evidence>
<dbReference type="PANTHER" id="PTHR11705:SF83">
    <property type="entry name" value="INACTIVE METALLOCARBOXYPEPTIDASE ECM14"/>
    <property type="match status" value="1"/>
</dbReference>
<feature type="active site" description="Proton donor/acceptor" evidence="13">
    <location>
        <position position="321"/>
    </location>
</feature>
<dbReference type="InterPro" id="IPR000834">
    <property type="entry name" value="Peptidase_M14"/>
</dbReference>
<evidence type="ECO:0000256" key="6">
    <source>
        <dbReference type="ARBA" id="ARBA00022670"/>
    </source>
</evidence>
<name>A0A428P1H2_9HYPO</name>
<organism evidence="16 17">
    <name type="scientific">Fusarium duplospermum</name>
    <dbReference type="NCBI Taxonomy" id="1325734"/>
    <lineage>
        <taxon>Eukaryota</taxon>
        <taxon>Fungi</taxon>
        <taxon>Dikarya</taxon>
        <taxon>Ascomycota</taxon>
        <taxon>Pezizomycotina</taxon>
        <taxon>Sordariomycetes</taxon>
        <taxon>Hypocreomycetidae</taxon>
        <taxon>Hypocreales</taxon>
        <taxon>Nectriaceae</taxon>
        <taxon>Fusarium</taxon>
        <taxon>Fusarium solani species complex</taxon>
    </lineage>
</organism>
<proteinExistence type="inferred from homology"/>
<evidence type="ECO:0000256" key="2">
    <source>
        <dbReference type="ARBA" id="ARBA00003091"/>
    </source>
</evidence>
<dbReference type="AlphaFoldDB" id="A0A428P1H2"/>
<evidence type="ECO:0000256" key="10">
    <source>
        <dbReference type="ARBA" id="ARBA00023180"/>
    </source>
</evidence>
<dbReference type="PROSITE" id="PS52035">
    <property type="entry name" value="PEPTIDASE_M14"/>
    <property type="match status" value="1"/>
</dbReference>
<dbReference type="OrthoDB" id="3626597at2759"/>
<keyword evidence="17" id="KW-1185">Reference proteome</keyword>
<keyword evidence="8" id="KW-0378">Hydrolase</keyword>
<dbReference type="GO" id="GO:0008270">
    <property type="term" value="F:zinc ion binding"/>
    <property type="evidence" value="ECO:0007669"/>
    <property type="project" value="InterPro"/>
</dbReference>
<evidence type="ECO:0000256" key="7">
    <source>
        <dbReference type="ARBA" id="ARBA00022729"/>
    </source>
</evidence>
<evidence type="ECO:0000313" key="16">
    <source>
        <dbReference type="EMBL" id="RSL46875.1"/>
    </source>
</evidence>
<sequence>MKLWTVTIGLLHARLAKSQLAYADNQAPLQKDDDEVAALFPDLDDVELASPAFANPKGVPSGFANGTSGPTDMDTLDEFLRDIAAKHDWANYHGSDPSLQSEEGRIIPYLYLSSSQGKGQAKKPQKLRIWLQGGVHGNEPAGDQALLELLARFDRNTTWAKTVVLSKADIIVLPRYNPDGVAYFQRFLASNYDPNRDHAILKSEQTRDIKTVLSRFNPHVFADFHEYTASQKLGEDGHLLKAQDGQISQAKNLNIHRDIRELGERLFRDGLAAALERKSLRTSPYFTAPSGQELVLSEGGSSPRSSHGSAGLLQTVSFLSETRGIRLGDQHFQRRVATGALVAETLIQIAVDNAARVYKTVEDARKNFIDSDEDIVITDHTRRHETTWEFVDTINASIVEIPVQFNNNTPPTANLTRARPEAYVFSRAFKGVADRLRILGVDVETLERDFDGEVEALNVTFASVLPEKYEGVAETTVETKAFRKQVRIPAGGFRVSTRQKNAAFVLVTLEPESPASYATYNILPLDKGDEYPVFRVLKES</sequence>
<evidence type="ECO:0000256" key="1">
    <source>
        <dbReference type="ARBA" id="ARBA00001947"/>
    </source>
</evidence>
<comment type="cofactor">
    <cofactor evidence="1">
        <name>Zn(2+)</name>
        <dbReference type="ChEBI" id="CHEBI:29105"/>
    </cofactor>
</comment>
<evidence type="ECO:0000256" key="5">
    <source>
        <dbReference type="ARBA" id="ARBA00022525"/>
    </source>
</evidence>
<dbReference type="GO" id="GO:0006508">
    <property type="term" value="P:proteolysis"/>
    <property type="evidence" value="ECO:0007669"/>
    <property type="project" value="UniProtKB-KW"/>
</dbReference>
<dbReference type="PANTHER" id="PTHR11705">
    <property type="entry name" value="PROTEASE FAMILY M14 CARBOXYPEPTIDASE A,B"/>
    <property type="match status" value="1"/>
</dbReference>
<evidence type="ECO:0000256" key="11">
    <source>
        <dbReference type="ARBA" id="ARBA00041263"/>
    </source>
</evidence>
<dbReference type="EMBL" id="NKCI01000229">
    <property type="protein sequence ID" value="RSL46875.1"/>
    <property type="molecule type" value="Genomic_DNA"/>
</dbReference>
<dbReference type="Pfam" id="PF00246">
    <property type="entry name" value="Peptidase_M14"/>
    <property type="match status" value="1"/>
</dbReference>
<feature type="domain" description="Peptidase M14" evidence="15">
    <location>
        <begin position="69"/>
        <end position="350"/>
    </location>
</feature>
<comment type="subcellular location">
    <subcellularLocation>
        <location evidence="3">Secreted</location>
    </subcellularLocation>
</comment>
<keyword evidence="9" id="KW-0843">Virulence</keyword>
<dbReference type="Gene3D" id="3.40.630.10">
    <property type="entry name" value="Zn peptidases"/>
    <property type="match status" value="1"/>
</dbReference>
<protein>
    <recommendedName>
        <fullName evidence="12">Carboxypeptidase M14B</fullName>
    </recommendedName>
    <alternativeName>
        <fullName evidence="11">Carboxypeptidase MCPB</fullName>
    </alternativeName>
</protein>
<keyword evidence="6" id="KW-0645">Protease</keyword>
<gene>
    <name evidence="16" type="ORF">CEP54_013666</name>
</gene>
<dbReference type="GO" id="GO:0005576">
    <property type="term" value="C:extracellular region"/>
    <property type="evidence" value="ECO:0007669"/>
    <property type="project" value="UniProtKB-SubCell"/>
</dbReference>
<evidence type="ECO:0000256" key="9">
    <source>
        <dbReference type="ARBA" id="ARBA00023026"/>
    </source>
</evidence>
<accession>A0A428P1H2</accession>
<comment type="function">
    <text evidence="2">Extracellular metalloprotease that contributes to pathogenicity.</text>
</comment>
<reference evidence="16 17" key="1">
    <citation type="submission" date="2017-06" db="EMBL/GenBank/DDBJ databases">
        <title>Comparative genomic analysis of Ambrosia Fusariam Clade fungi.</title>
        <authorList>
            <person name="Stajich J.E."/>
            <person name="Carrillo J."/>
            <person name="Kijimoto T."/>
            <person name="Eskalen A."/>
            <person name="O'Donnell K."/>
            <person name="Kasson M."/>
        </authorList>
    </citation>
    <scope>NUCLEOTIDE SEQUENCE [LARGE SCALE GENOMIC DNA]</scope>
    <source>
        <strain evidence="16 17">NRRL62584</strain>
    </source>
</reference>
<keyword evidence="5" id="KW-0964">Secreted</keyword>
<dbReference type="GO" id="GO:0004181">
    <property type="term" value="F:metallocarboxypeptidase activity"/>
    <property type="evidence" value="ECO:0007669"/>
    <property type="project" value="InterPro"/>
</dbReference>
<evidence type="ECO:0000256" key="4">
    <source>
        <dbReference type="ARBA" id="ARBA00005988"/>
    </source>
</evidence>
<evidence type="ECO:0000256" key="13">
    <source>
        <dbReference type="PROSITE-ProRule" id="PRU01379"/>
    </source>
</evidence>
<dbReference type="SUPFAM" id="SSF53187">
    <property type="entry name" value="Zn-dependent exopeptidases"/>
    <property type="match status" value="1"/>
</dbReference>
<evidence type="ECO:0000256" key="3">
    <source>
        <dbReference type="ARBA" id="ARBA00004613"/>
    </source>
</evidence>
<dbReference type="CDD" id="cd06242">
    <property type="entry name" value="M14-like"/>
    <property type="match status" value="1"/>
</dbReference>
<keyword evidence="7 14" id="KW-0732">Signal</keyword>
<feature type="signal peptide" evidence="14">
    <location>
        <begin position="1"/>
        <end position="18"/>
    </location>
</feature>
<evidence type="ECO:0000256" key="14">
    <source>
        <dbReference type="SAM" id="SignalP"/>
    </source>
</evidence>
<comment type="caution">
    <text evidence="16">The sequence shown here is derived from an EMBL/GenBank/DDBJ whole genome shotgun (WGS) entry which is preliminary data.</text>
</comment>
<feature type="chain" id="PRO_5019124455" description="Carboxypeptidase M14B" evidence="14">
    <location>
        <begin position="19"/>
        <end position="540"/>
    </location>
</feature>
<evidence type="ECO:0000313" key="17">
    <source>
        <dbReference type="Proteomes" id="UP000288168"/>
    </source>
</evidence>
<evidence type="ECO:0000259" key="15">
    <source>
        <dbReference type="PROSITE" id="PS52035"/>
    </source>
</evidence>